<dbReference type="FunFam" id="3.30.70.2510:FF:000001">
    <property type="entry name" value="tRNA pseudouridine synthase Pus10"/>
    <property type="match status" value="1"/>
</dbReference>
<keyword evidence="4" id="KW-0413">Isomerase</keyword>
<dbReference type="Gene3D" id="3.30.70.3190">
    <property type="match status" value="1"/>
</dbReference>
<dbReference type="InterPro" id="IPR048742">
    <property type="entry name" value="Pus10_N_euk"/>
</dbReference>
<sequence length="421" mass="46755">ILSMTLVEHVVCKFKEQEFDTVSATVSVELPKSLYVRHRSMQVLLKTSSFGLAASDTTELKDVIKFMVGQKLHTELAVHSDADSDMRIEIGFCHPGSDGDHQFLVERQGTSIKTKTFRKRGVYHTTGDSRSAILNDINACSDEEFASLFACPPPPVELPATVGTLSLKRASIYIGGRYLKLQRDISQTPFFVGERRITDLSVADVVGEPIKALVRCDSYNLVGSGREDADVRMLGEGRPFYLECTNPRTARIKPEQLLAIENQLLQERSPVQVRRLQMIRPEDTSIIKEGEEHKTKQYCALVWMSSSLSEDAIARINDIGKAGILLQQKTPIRVLHRRAPLARAKRLLSLELTPLSGRFYKLRVESEAGTYIKEFIHGDLGRTVPSLADMAGVTADIIELDVENVSLDFPPTAVAASGNEN</sequence>
<evidence type="ECO:0000256" key="1">
    <source>
        <dbReference type="ARBA" id="ARBA00009652"/>
    </source>
</evidence>
<proteinExistence type="inferred from homology"/>
<dbReference type="GO" id="GO:0003723">
    <property type="term" value="F:RNA binding"/>
    <property type="evidence" value="ECO:0007669"/>
    <property type="project" value="InterPro"/>
</dbReference>
<dbReference type="SUPFAM" id="SSF55120">
    <property type="entry name" value="Pseudouridine synthase"/>
    <property type="match status" value="1"/>
</dbReference>
<dbReference type="GO" id="GO:0031119">
    <property type="term" value="P:tRNA pseudouridine synthesis"/>
    <property type="evidence" value="ECO:0007669"/>
    <property type="project" value="UniProtKB-ARBA"/>
</dbReference>
<evidence type="ECO:0000259" key="9">
    <source>
        <dbReference type="Pfam" id="PF21238"/>
    </source>
</evidence>
<evidence type="ECO:0000256" key="5">
    <source>
        <dbReference type="ARBA" id="ARBA00075270"/>
    </source>
</evidence>
<dbReference type="Gene3D" id="3.30.70.2510">
    <property type="match status" value="1"/>
</dbReference>
<evidence type="ECO:0000256" key="3">
    <source>
        <dbReference type="ARBA" id="ARBA00022694"/>
    </source>
</evidence>
<dbReference type="PANTHER" id="PTHR21568:SF0">
    <property type="entry name" value="TRNA PSEUDOURIDINE SYNTHASE PUS10"/>
    <property type="match status" value="1"/>
</dbReference>
<keyword evidence="11" id="KW-1185">Reference proteome</keyword>
<dbReference type="FunFam" id="3.30.70.3190:FF:000001">
    <property type="entry name" value="tRNA pseudouridine synthase Pus10"/>
    <property type="match status" value="1"/>
</dbReference>
<accession>A0A9W8BLW8</accession>
<evidence type="ECO:0000259" key="8">
    <source>
        <dbReference type="Pfam" id="PF21237"/>
    </source>
</evidence>
<name>A0A9W8BLW8_9FUNG</name>
<evidence type="ECO:0000256" key="2">
    <source>
        <dbReference type="ARBA" id="ARBA00012787"/>
    </source>
</evidence>
<keyword evidence="3" id="KW-0819">tRNA processing</keyword>
<comment type="similarity">
    <text evidence="1">Belongs to the pseudouridine synthase Pus10 family.</text>
</comment>
<gene>
    <name evidence="10" type="ORF">H4R26_001604</name>
</gene>
<comment type="caution">
    <text evidence="10">The sequence shown here is derived from an EMBL/GenBank/DDBJ whole genome shotgun (WGS) entry which is preliminary data.</text>
</comment>
<dbReference type="OrthoDB" id="271937at2759"/>
<feature type="domain" description="Pus10-like C-terminal" evidence="9">
    <location>
        <begin position="173"/>
        <end position="405"/>
    </location>
</feature>
<dbReference type="EC" id="5.4.99.25" evidence="2"/>
<evidence type="ECO:0000313" key="11">
    <source>
        <dbReference type="Proteomes" id="UP001150907"/>
    </source>
</evidence>
<dbReference type="InterPro" id="IPR048741">
    <property type="entry name" value="Pus10-like_C"/>
</dbReference>
<evidence type="ECO:0000256" key="6">
    <source>
        <dbReference type="ARBA" id="ARBA00079393"/>
    </source>
</evidence>
<dbReference type="Proteomes" id="UP001150907">
    <property type="component" value="Unassembled WGS sequence"/>
</dbReference>
<dbReference type="InterPro" id="IPR039894">
    <property type="entry name" value="Pus10-like"/>
</dbReference>
<organism evidence="10 11">
    <name type="scientific">Coemansia thaxteri</name>
    <dbReference type="NCBI Taxonomy" id="2663907"/>
    <lineage>
        <taxon>Eukaryota</taxon>
        <taxon>Fungi</taxon>
        <taxon>Fungi incertae sedis</taxon>
        <taxon>Zoopagomycota</taxon>
        <taxon>Kickxellomycotina</taxon>
        <taxon>Kickxellomycetes</taxon>
        <taxon>Kickxellales</taxon>
        <taxon>Kickxellaceae</taxon>
        <taxon>Coemansia</taxon>
    </lineage>
</organism>
<evidence type="ECO:0000256" key="4">
    <source>
        <dbReference type="ARBA" id="ARBA00023235"/>
    </source>
</evidence>
<dbReference type="Pfam" id="PF21237">
    <property type="entry name" value="Pus10_N_euk"/>
    <property type="match status" value="1"/>
</dbReference>
<evidence type="ECO:0000313" key="10">
    <source>
        <dbReference type="EMBL" id="KAJ2006024.1"/>
    </source>
</evidence>
<reference evidence="10" key="1">
    <citation type="submission" date="2022-07" db="EMBL/GenBank/DDBJ databases">
        <title>Phylogenomic reconstructions and comparative analyses of Kickxellomycotina fungi.</title>
        <authorList>
            <person name="Reynolds N.K."/>
            <person name="Stajich J.E."/>
            <person name="Barry K."/>
            <person name="Grigoriev I.V."/>
            <person name="Crous P."/>
            <person name="Smith M.E."/>
        </authorList>
    </citation>
    <scope>NUCLEOTIDE SEQUENCE</scope>
    <source>
        <strain evidence="10">IMI 214461</strain>
    </source>
</reference>
<dbReference type="InterPro" id="IPR020103">
    <property type="entry name" value="PsdUridine_synth_cat_dom_sf"/>
</dbReference>
<protein>
    <recommendedName>
        <fullName evidence="2">tRNA pseudouridine(55) synthase</fullName>
        <ecNumber evidence="2">5.4.99.25</ecNumber>
    </recommendedName>
    <alternativeName>
        <fullName evidence="7">tRNA pseudouridine 55 synthase</fullName>
    </alternativeName>
    <alternativeName>
        <fullName evidence="5">tRNA pseudouridylate synthase</fullName>
    </alternativeName>
    <alternativeName>
        <fullName evidence="6">tRNA-uridine isomerase</fullName>
    </alternativeName>
</protein>
<dbReference type="Pfam" id="PF21238">
    <property type="entry name" value="Pus10_C"/>
    <property type="match status" value="1"/>
</dbReference>
<feature type="non-terminal residue" evidence="10">
    <location>
        <position position="1"/>
    </location>
</feature>
<dbReference type="GO" id="GO:0160148">
    <property type="term" value="F:tRNA pseudouridine(55) synthase activity"/>
    <property type="evidence" value="ECO:0007669"/>
    <property type="project" value="UniProtKB-EC"/>
</dbReference>
<dbReference type="PANTHER" id="PTHR21568">
    <property type="entry name" value="TRNA PSEUDOURIDINE SYNTHASE PUS10"/>
    <property type="match status" value="1"/>
</dbReference>
<evidence type="ECO:0000256" key="7">
    <source>
        <dbReference type="ARBA" id="ARBA00083669"/>
    </source>
</evidence>
<dbReference type="EMBL" id="JANBQF010000075">
    <property type="protein sequence ID" value="KAJ2006024.1"/>
    <property type="molecule type" value="Genomic_DNA"/>
</dbReference>
<dbReference type="AlphaFoldDB" id="A0A9W8BLW8"/>
<feature type="domain" description="Pus10 N-terminal eukaryotes" evidence="8">
    <location>
        <begin position="6"/>
        <end position="155"/>
    </location>
</feature>